<gene>
    <name evidence="14" type="ORF">RI129_013094</name>
</gene>
<reference evidence="14 15" key="1">
    <citation type="journal article" date="2024" name="Insects">
        <title>An Improved Chromosome-Level Genome Assembly of the Firefly Pyrocoelia pectoralis.</title>
        <authorList>
            <person name="Fu X."/>
            <person name="Meyer-Rochow V.B."/>
            <person name="Ballantyne L."/>
            <person name="Zhu X."/>
        </authorList>
    </citation>
    <scope>NUCLEOTIDE SEQUENCE [LARGE SCALE GENOMIC DNA]</scope>
    <source>
        <strain evidence="14">XCY_ONT2</strain>
    </source>
</reference>
<dbReference type="PANTHER" id="PTHR24292:SF54">
    <property type="entry name" value="CYP9F3-RELATED"/>
    <property type="match status" value="1"/>
</dbReference>
<dbReference type="Proteomes" id="UP001329430">
    <property type="component" value="Chromosome 10"/>
</dbReference>
<feature type="chain" id="PRO_5043011145" description="Cytochrome P450" evidence="13">
    <location>
        <begin position="21"/>
        <end position="262"/>
    </location>
</feature>
<keyword evidence="7" id="KW-0256">Endoplasmic reticulum</keyword>
<dbReference type="PRINTS" id="PR00464">
    <property type="entry name" value="EP450II"/>
</dbReference>
<name>A0AAN7V292_9COLE</name>
<dbReference type="AlphaFoldDB" id="A0AAN7V292"/>
<dbReference type="InterPro" id="IPR001128">
    <property type="entry name" value="Cyt_P450"/>
</dbReference>
<dbReference type="Pfam" id="PF00067">
    <property type="entry name" value="p450"/>
    <property type="match status" value="1"/>
</dbReference>
<dbReference type="GO" id="GO:0020037">
    <property type="term" value="F:heme binding"/>
    <property type="evidence" value="ECO:0007669"/>
    <property type="project" value="InterPro"/>
</dbReference>
<evidence type="ECO:0000256" key="8">
    <source>
        <dbReference type="ARBA" id="ARBA00022848"/>
    </source>
</evidence>
<keyword evidence="12" id="KW-0472">Membrane</keyword>
<keyword evidence="9" id="KW-0560">Oxidoreductase</keyword>
<keyword evidence="10" id="KW-0408">Iron</keyword>
<evidence type="ECO:0000256" key="10">
    <source>
        <dbReference type="ARBA" id="ARBA00023004"/>
    </source>
</evidence>
<evidence type="ECO:0000256" key="6">
    <source>
        <dbReference type="ARBA" id="ARBA00022723"/>
    </source>
</evidence>
<dbReference type="PANTHER" id="PTHR24292">
    <property type="entry name" value="CYTOCHROME P450"/>
    <property type="match status" value="1"/>
</dbReference>
<evidence type="ECO:0000256" key="11">
    <source>
        <dbReference type="ARBA" id="ARBA00023033"/>
    </source>
</evidence>
<evidence type="ECO:0000313" key="15">
    <source>
        <dbReference type="Proteomes" id="UP001329430"/>
    </source>
</evidence>
<comment type="cofactor">
    <cofactor evidence="1">
        <name>heme</name>
        <dbReference type="ChEBI" id="CHEBI:30413"/>
    </cofactor>
</comment>
<dbReference type="GO" id="GO:0005506">
    <property type="term" value="F:iron ion binding"/>
    <property type="evidence" value="ECO:0007669"/>
    <property type="project" value="InterPro"/>
</dbReference>
<evidence type="ECO:0000256" key="4">
    <source>
        <dbReference type="ARBA" id="ARBA00010617"/>
    </source>
</evidence>
<evidence type="ECO:0000256" key="3">
    <source>
        <dbReference type="ARBA" id="ARBA00004406"/>
    </source>
</evidence>
<comment type="subcellular location">
    <subcellularLocation>
        <location evidence="3">Endoplasmic reticulum membrane</location>
        <topology evidence="3">Peripheral membrane protein</topology>
    </subcellularLocation>
    <subcellularLocation>
        <location evidence="2">Microsome membrane</location>
        <topology evidence="2">Peripheral membrane protein</topology>
    </subcellularLocation>
</comment>
<keyword evidence="8" id="KW-0492">Microsome</keyword>
<evidence type="ECO:0000256" key="5">
    <source>
        <dbReference type="ARBA" id="ARBA00022617"/>
    </source>
</evidence>
<evidence type="ECO:0000256" key="9">
    <source>
        <dbReference type="ARBA" id="ARBA00023002"/>
    </source>
</evidence>
<proteinExistence type="inferred from homology"/>
<evidence type="ECO:0000256" key="12">
    <source>
        <dbReference type="ARBA" id="ARBA00023136"/>
    </source>
</evidence>
<sequence>MLVLLTVCFMAYLLWQATERSTSYWKDRGVPHLRPWPLVGNKLWWLLKRCTIADYFQDLYNAFPDERYIGVYDFRKPKLMIKDLNLLKLTLIKDFDHFVDRPLNIVSDEPLFANNLLVMQGDKWREMRAALTPTFTSNKMKIIFNLISECATNLVDDLENKNEEGVDVDVKEVLTRVINDTIASSIFGIQLNSFADRRNDFFLIGKDLTEVNWLRFLKMLGFSIFPKVMKVGNNALLTINGRIFRSFALPDFQTVIRGSSLI</sequence>
<keyword evidence="6" id="KW-0479">Metal-binding</keyword>
<dbReference type="GO" id="GO:0016705">
    <property type="term" value="F:oxidoreductase activity, acting on paired donors, with incorporation or reduction of molecular oxygen"/>
    <property type="evidence" value="ECO:0007669"/>
    <property type="project" value="InterPro"/>
</dbReference>
<dbReference type="Gene3D" id="1.10.630.10">
    <property type="entry name" value="Cytochrome P450"/>
    <property type="match status" value="1"/>
</dbReference>
<evidence type="ECO:0000256" key="13">
    <source>
        <dbReference type="SAM" id="SignalP"/>
    </source>
</evidence>
<dbReference type="GO" id="GO:0005789">
    <property type="term" value="C:endoplasmic reticulum membrane"/>
    <property type="evidence" value="ECO:0007669"/>
    <property type="project" value="UniProtKB-SubCell"/>
</dbReference>
<evidence type="ECO:0000313" key="14">
    <source>
        <dbReference type="EMBL" id="KAK5638799.1"/>
    </source>
</evidence>
<keyword evidence="13" id="KW-0732">Signal</keyword>
<evidence type="ECO:0000256" key="7">
    <source>
        <dbReference type="ARBA" id="ARBA00022824"/>
    </source>
</evidence>
<feature type="signal peptide" evidence="13">
    <location>
        <begin position="1"/>
        <end position="20"/>
    </location>
</feature>
<keyword evidence="5" id="KW-0349">Heme</keyword>
<dbReference type="InterPro" id="IPR050476">
    <property type="entry name" value="Insect_CytP450_Detox"/>
</dbReference>
<keyword evidence="15" id="KW-1185">Reference proteome</keyword>
<dbReference type="InterPro" id="IPR036396">
    <property type="entry name" value="Cyt_P450_sf"/>
</dbReference>
<keyword evidence="11" id="KW-0503">Monooxygenase</keyword>
<organism evidence="14 15">
    <name type="scientific">Pyrocoelia pectoralis</name>
    <dbReference type="NCBI Taxonomy" id="417401"/>
    <lineage>
        <taxon>Eukaryota</taxon>
        <taxon>Metazoa</taxon>
        <taxon>Ecdysozoa</taxon>
        <taxon>Arthropoda</taxon>
        <taxon>Hexapoda</taxon>
        <taxon>Insecta</taxon>
        <taxon>Pterygota</taxon>
        <taxon>Neoptera</taxon>
        <taxon>Endopterygota</taxon>
        <taxon>Coleoptera</taxon>
        <taxon>Polyphaga</taxon>
        <taxon>Elateriformia</taxon>
        <taxon>Elateroidea</taxon>
        <taxon>Lampyridae</taxon>
        <taxon>Lampyrinae</taxon>
        <taxon>Pyrocoelia</taxon>
    </lineage>
</organism>
<evidence type="ECO:0008006" key="16">
    <source>
        <dbReference type="Google" id="ProtNLM"/>
    </source>
</evidence>
<evidence type="ECO:0000256" key="1">
    <source>
        <dbReference type="ARBA" id="ARBA00001971"/>
    </source>
</evidence>
<dbReference type="EMBL" id="JAVRBK010000010">
    <property type="protein sequence ID" value="KAK5638799.1"/>
    <property type="molecule type" value="Genomic_DNA"/>
</dbReference>
<comment type="similarity">
    <text evidence="4">Belongs to the cytochrome P450 family.</text>
</comment>
<dbReference type="InterPro" id="IPR002402">
    <property type="entry name" value="Cyt_P450_E_grp-II"/>
</dbReference>
<evidence type="ECO:0000256" key="2">
    <source>
        <dbReference type="ARBA" id="ARBA00004174"/>
    </source>
</evidence>
<comment type="caution">
    <text evidence="14">The sequence shown here is derived from an EMBL/GenBank/DDBJ whole genome shotgun (WGS) entry which is preliminary data.</text>
</comment>
<accession>A0AAN7V292</accession>
<protein>
    <recommendedName>
        <fullName evidence="16">Cytochrome P450</fullName>
    </recommendedName>
</protein>
<dbReference type="GO" id="GO:0004497">
    <property type="term" value="F:monooxygenase activity"/>
    <property type="evidence" value="ECO:0007669"/>
    <property type="project" value="UniProtKB-KW"/>
</dbReference>
<dbReference type="SUPFAM" id="SSF48264">
    <property type="entry name" value="Cytochrome P450"/>
    <property type="match status" value="1"/>
</dbReference>